<organism evidence="1">
    <name type="scientific">Siphoviridae sp. ctsUY14</name>
    <dbReference type="NCBI Taxonomy" id="2825693"/>
    <lineage>
        <taxon>Viruses</taxon>
        <taxon>Duplodnaviria</taxon>
        <taxon>Heunggongvirae</taxon>
        <taxon>Uroviricota</taxon>
        <taxon>Caudoviricetes</taxon>
    </lineage>
</organism>
<evidence type="ECO:0000313" key="1">
    <source>
        <dbReference type="EMBL" id="DAE02495.1"/>
    </source>
</evidence>
<protein>
    <submittedName>
        <fullName evidence="1">Uncharacterized protein</fullName>
    </submittedName>
</protein>
<accession>A0A8S5P5T2</accession>
<proteinExistence type="predicted"/>
<sequence>MAQQTLNNGVSGKVFRDILNQNFTELYTNKAPKNHASTTLDYGIATSTNYGHIRVITGNGLDLTSGTLSLTAATKSDAMAGIATNMVMTPARVKDAVNAYGVMSDGNTIIKVGGTQPTAQTGKTIIWINTAS</sequence>
<reference evidence="1" key="1">
    <citation type="journal article" date="2021" name="Proc. Natl. Acad. Sci. U.S.A.">
        <title>A Catalog of Tens of Thousands of Viruses from Human Metagenomes Reveals Hidden Associations with Chronic Diseases.</title>
        <authorList>
            <person name="Tisza M.J."/>
            <person name="Buck C.B."/>
        </authorList>
    </citation>
    <scope>NUCLEOTIDE SEQUENCE</scope>
    <source>
        <strain evidence="1">CtsUY14</strain>
    </source>
</reference>
<name>A0A8S5P5T2_9CAUD</name>
<dbReference type="EMBL" id="BK015346">
    <property type="protein sequence ID" value="DAE02495.1"/>
    <property type="molecule type" value="Genomic_DNA"/>
</dbReference>